<proteinExistence type="predicted"/>
<evidence type="ECO:0000256" key="2">
    <source>
        <dbReference type="PIRSR" id="PIRSR640198-2"/>
    </source>
</evidence>
<feature type="domain" description="Fido" evidence="4">
    <location>
        <begin position="97"/>
        <end position="240"/>
    </location>
</feature>
<dbReference type="GO" id="GO:0005524">
    <property type="term" value="F:ATP binding"/>
    <property type="evidence" value="ECO:0007669"/>
    <property type="project" value="UniProtKB-KW"/>
</dbReference>
<dbReference type="RefSeq" id="WP_172356259.1">
    <property type="nucleotide sequence ID" value="NZ_BLLH01000004.1"/>
</dbReference>
<dbReference type="InterPro" id="IPR003812">
    <property type="entry name" value="Fido"/>
</dbReference>
<keyword evidence="2" id="KW-0067">ATP-binding</keyword>
<dbReference type="Gene3D" id="1.10.3290.10">
    <property type="entry name" value="Fido-like domain"/>
    <property type="match status" value="1"/>
</dbReference>
<feature type="binding site" evidence="2">
    <location>
        <begin position="181"/>
        <end position="188"/>
    </location>
    <ligand>
        <name>ATP</name>
        <dbReference type="ChEBI" id="CHEBI:30616"/>
    </ligand>
</feature>
<dbReference type="InterPro" id="IPR036597">
    <property type="entry name" value="Fido-like_dom_sf"/>
</dbReference>
<evidence type="ECO:0000313" key="6">
    <source>
        <dbReference type="Proteomes" id="UP000475928"/>
    </source>
</evidence>
<dbReference type="EMBL" id="BLLH01000004">
    <property type="protein sequence ID" value="GFH40592.1"/>
    <property type="molecule type" value="Genomic_DNA"/>
</dbReference>
<organism evidence="5 6">
    <name type="scientific">Pseudolactococcus insecticola</name>
    <dbReference type="NCBI Taxonomy" id="2709158"/>
    <lineage>
        <taxon>Bacteria</taxon>
        <taxon>Bacillati</taxon>
        <taxon>Bacillota</taxon>
        <taxon>Bacilli</taxon>
        <taxon>Lactobacillales</taxon>
        <taxon>Streptococcaceae</taxon>
        <taxon>Pseudolactococcus</taxon>
    </lineage>
</organism>
<evidence type="ECO:0000259" key="4">
    <source>
        <dbReference type="PROSITE" id="PS51459"/>
    </source>
</evidence>
<comment type="caution">
    <text evidence="5">The sequence shown here is derived from an EMBL/GenBank/DDBJ whole genome shotgun (WGS) entry which is preliminary data.</text>
</comment>
<feature type="binding site" evidence="2">
    <location>
        <begin position="218"/>
        <end position="219"/>
    </location>
    <ligand>
        <name>ATP</name>
        <dbReference type="ChEBI" id="CHEBI:30616"/>
    </ligand>
</feature>
<dbReference type="AlphaFoldDB" id="A0A6A0B5T0"/>
<dbReference type="Pfam" id="PF02661">
    <property type="entry name" value="Fic"/>
    <property type="match status" value="1"/>
</dbReference>
<protein>
    <submittedName>
        <fullName evidence="5">Fic family protein</fullName>
    </submittedName>
</protein>
<evidence type="ECO:0000256" key="3">
    <source>
        <dbReference type="PIRSR" id="PIRSR640198-3"/>
    </source>
</evidence>
<dbReference type="Proteomes" id="UP000475928">
    <property type="component" value="Unassembled WGS sequence"/>
</dbReference>
<dbReference type="Gene3D" id="1.10.10.10">
    <property type="entry name" value="Winged helix-like DNA-binding domain superfamily/Winged helix DNA-binding domain"/>
    <property type="match status" value="1"/>
</dbReference>
<dbReference type="PROSITE" id="PS51459">
    <property type="entry name" value="FIDO"/>
    <property type="match status" value="1"/>
</dbReference>
<evidence type="ECO:0000256" key="1">
    <source>
        <dbReference type="PIRSR" id="PIRSR640198-1"/>
    </source>
</evidence>
<reference evidence="5 6" key="1">
    <citation type="submission" date="2020-02" db="EMBL/GenBank/DDBJ databases">
        <title>Draft genome sequence of Lactococcus sp. Hs20B0-1.</title>
        <authorList>
            <person name="Noda S."/>
            <person name="Yuki M."/>
            <person name="Ohkuma M."/>
        </authorList>
    </citation>
    <scope>NUCLEOTIDE SEQUENCE [LARGE SCALE GENOMIC DNA]</scope>
    <source>
        <strain evidence="5 6">Hs20B0-1</strain>
    </source>
</reference>
<sequence length="336" mass="38110">MVDKPPFTLTSAIISRVVDISELVGRLNVTYERNLHLRRENRLRAIQSSLAIEQNSLSFEQVTAIINGQRVLGDPQEIKEVKNAYEAYDVIMDYDPFSVDDFLRAHGLLTTGLVRESGHFRTGDVGVFDQNNRLIHPGARPQFVPGLINSLFDWAKSTQDPALIVSAVVHFEIETIHPFADGNGRMGRLWQSLILSNWQPLFAWLPVETIIYEHQAAYYKVLAQADQENDSAVFIQFMLDAIYETLKKYPQDKMSDILSDKTSDKLSKTERQFVGSMQTLLQTTDWFAAAKVVALSGKTSATVRRHLQKLVSLGVLEQKGERSGRRYRVKTGEEHE</sequence>
<dbReference type="SUPFAM" id="SSF140931">
    <property type="entry name" value="Fic-like"/>
    <property type="match status" value="1"/>
</dbReference>
<gene>
    <name evidence="5" type="ORF">Hs20B_09900</name>
</gene>
<dbReference type="PANTHER" id="PTHR13504">
    <property type="entry name" value="FIDO DOMAIN-CONTAINING PROTEIN DDB_G0283145"/>
    <property type="match status" value="1"/>
</dbReference>
<dbReference type="InterPro" id="IPR040198">
    <property type="entry name" value="Fido_containing"/>
</dbReference>
<keyword evidence="6" id="KW-1185">Reference proteome</keyword>
<feature type="site" description="Important for autoinhibition of adenylyltransferase activity" evidence="3">
    <location>
        <position position="53"/>
    </location>
</feature>
<accession>A0A6A0B5T0</accession>
<feature type="active site" evidence="1">
    <location>
        <position position="177"/>
    </location>
</feature>
<evidence type="ECO:0000313" key="5">
    <source>
        <dbReference type="EMBL" id="GFH40592.1"/>
    </source>
</evidence>
<dbReference type="InterPro" id="IPR036388">
    <property type="entry name" value="WH-like_DNA-bd_sf"/>
</dbReference>
<name>A0A6A0B5T0_9LACT</name>
<keyword evidence="2" id="KW-0547">Nucleotide-binding</keyword>
<dbReference type="PANTHER" id="PTHR13504:SF38">
    <property type="entry name" value="FIDO DOMAIN-CONTAINING PROTEIN"/>
    <property type="match status" value="1"/>
</dbReference>